<evidence type="ECO:0000313" key="9">
    <source>
        <dbReference type="Proteomes" id="UP000636800"/>
    </source>
</evidence>
<dbReference type="Gene3D" id="3.40.850.10">
    <property type="entry name" value="Kinesin motor domain"/>
    <property type="match status" value="1"/>
</dbReference>
<dbReference type="PRINTS" id="PR00380">
    <property type="entry name" value="KINESINHEAVY"/>
</dbReference>
<keyword evidence="5 6" id="KW-0505">Motor protein</keyword>
<keyword evidence="4 6" id="KW-0067">ATP-binding</keyword>
<dbReference type="GO" id="GO:0005524">
    <property type="term" value="F:ATP binding"/>
    <property type="evidence" value="ECO:0007669"/>
    <property type="project" value="UniProtKB-UniRule"/>
</dbReference>
<dbReference type="InterPro" id="IPR001752">
    <property type="entry name" value="Kinesin_motor_dom"/>
</dbReference>
<evidence type="ECO:0000256" key="3">
    <source>
        <dbReference type="ARBA" id="ARBA00022741"/>
    </source>
</evidence>
<feature type="binding site" evidence="6">
    <location>
        <begin position="18"/>
        <end position="25"/>
    </location>
    <ligand>
        <name>ATP</name>
        <dbReference type="ChEBI" id="CHEBI:30616"/>
    </ligand>
</feature>
<comment type="similarity">
    <text evidence="1">Belongs to the TRAFAC class myosin-kinesin ATPase superfamily. Kinesin family. KIN-14 subfamily.</text>
</comment>
<evidence type="ECO:0000256" key="4">
    <source>
        <dbReference type="ARBA" id="ARBA00022840"/>
    </source>
</evidence>
<dbReference type="InterPro" id="IPR027417">
    <property type="entry name" value="P-loop_NTPase"/>
</dbReference>
<keyword evidence="9" id="KW-1185">Reference proteome</keyword>
<reference evidence="8 9" key="1">
    <citation type="journal article" date="2020" name="Nat. Food">
        <title>A phased Vanilla planifolia genome enables genetic improvement of flavour and production.</title>
        <authorList>
            <person name="Hasing T."/>
            <person name="Tang H."/>
            <person name="Brym M."/>
            <person name="Khazi F."/>
            <person name="Huang T."/>
            <person name="Chambers A.H."/>
        </authorList>
    </citation>
    <scope>NUCLEOTIDE SEQUENCE [LARGE SCALE GENOMIC DNA]</scope>
    <source>
        <tissue evidence="8">Leaf</tissue>
    </source>
</reference>
<evidence type="ECO:0000313" key="8">
    <source>
        <dbReference type="EMBL" id="KAG0488058.1"/>
    </source>
</evidence>
<dbReference type="GO" id="GO:0007018">
    <property type="term" value="P:microtubule-based movement"/>
    <property type="evidence" value="ECO:0007669"/>
    <property type="project" value="InterPro"/>
</dbReference>
<evidence type="ECO:0000256" key="1">
    <source>
        <dbReference type="ARBA" id="ARBA00010899"/>
    </source>
</evidence>
<evidence type="ECO:0000259" key="7">
    <source>
        <dbReference type="PROSITE" id="PS50067"/>
    </source>
</evidence>
<dbReference type="AlphaFoldDB" id="A0A835RKR4"/>
<keyword evidence="2" id="KW-0493">Microtubule</keyword>
<dbReference type="PROSITE" id="PS00411">
    <property type="entry name" value="KINESIN_MOTOR_1"/>
    <property type="match status" value="1"/>
</dbReference>
<dbReference type="OrthoDB" id="6159439at2759"/>
<dbReference type="EMBL" id="JADCNL010000003">
    <property type="protein sequence ID" value="KAG0488058.1"/>
    <property type="molecule type" value="Genomic_DNA"/>
</dbReference>
<dbReference type="InterPro" id="IPR019821">
    <property type="entry name" value="Kinesin_motor_CS"/>
</dbReference>
<proteinExistence type="inferred from homology"/>
<comment type="caution">
    <text evidence="8">The sequence shown here is derived from an EMBL/GenBank/DDBJ whole genome shotgun (WGS) entry which is preliminary data.</text>
</comment>
<dbReference type="Pfam" id="PF00225">
    <property type="entry name" value="Kinesin"/>
    <property type="match status" value="1"/>
</dbReference>
<organism evidence="8 9">
    <name type="scientific">Vanilla planifolia</name>
    <name type="common">Vanilla</name>
    <dbReference type="NCBI Taxonomy" id="51239"/>
    <lineage>
        <taxon>Eukaryota</taxon>
        <taxon>Viridiplantae</taxon>
        <taxon>Streptophyta</taxon>
        <taxon>Embryophyta</taxon>
        <taxon>Tracheophyta</taxon>
        <taxon>Spermatophyta</taxon>
        <taxon>Magnoliopsida</taxon>
        <taxon>Liliopsida</taxon>
        <taxon>Asparagales</taxon>
        <taxon>Orchidaceae</taxon>
        <taxon>Vanilloideae</taxon>
        <taxon>Vanilleae</taxon>
        <taxon>Vanilla</taxon>
    </lineage>
</organism>
<evidence type="ECO:0000256" key="6">
    <source>
        <dbReference type="PROSITE-ProRule" id="PRU00283"/>
    </source>
</evidence>
<evidence type="ECO:0000256" key="2">
    <source>
        <dbReference type="ARBA" id="ARBA00022701"/>
    </source>
</evidence>
<dbReference type="InterPro" id="IPR027640">
    <property type="entry name" value="Kinesin-like_fam"/>
</dbReference>
<gene>
    <name evidence="8" type="ORF">HPP92_006869</name>
</gene>
<dbReference type="Proteomes" id="UP000636800">
    <property type="component" value="Chromosome 3"/>
</dbReference>
<protein>
    <recommendedName>
        <fullName evidence="7">Kinesin motor domain-containing protein</fullName>
    </recommendedName>
</protein>
<name>A0A835RKR4_VANPL</name>
<dbReference type="SUPFAM" id="SSF52540">
    <property type="entry name" value="P-loop containing nucleoside triphosphate hydrolases"/>
    <property type="match status" value="1"/>
</dbReference>
<dbReference type="GO" id="GO:0008017">
    <property type="term" value="F:microtubule binding"/>
    <property type="evidence" value="ECO:0007669"/>
    <property type="project" value="InterPro"/>
</dbReference>
<evidence type="ECO:0000256" key="5">
    <source>
        <dbReference type="ARBA" id="ARBA00023175"/>
    </source>
</evidence>
<accession>A0A835RKR4</accession>
<dbReference type="InterPro" id="IPR036961">
    <property type="entry name" value="Kinesin_motor_dom_sf"/>
</dbReference>
<dbReference type="SMART" id="SM00129">
    <property type="entry name" value="KISc"/>
    <property type="match status" value="1"/>
</dbReference>
<keyword evidence="3 6" id="KW-0547">Nucleotide-binding</keyword>
<dbReference type="PANTHER" id="PTHR47972:SF45">
    <property type="entry name" value="PROTEIN CLARET SEGREGATIONAL"/>
    <property type="match status" value="1"/>
</dbReference>
<dbReference type="GO" id="GO:0003777">
    <property type="term" value="F:microtubule motor activity"/>
    <property type="evidence" value="ECO:0007669"/>
    <property type="project" value="InterPro"/>
</dbReference>
<dbReference type="GO" id="GO:0005874">
    <property type="term" value="C:microtubule"/>
    <property type="evidence" value="ECO:0007669"/>
    <property type="project" value="UniProtKB-KW"/>
</dbReference>
<feature type="domain" description="Kinesin motor" evidence="7">
    <location>
        <begin position="1"/>
        <end position="171"/>
    </location>
</feature>
<dbReference type="PANTHER" id="PTHR47972">
    <property type="entry name" value="KINESIN-LIKE PROTEIN KLP-3"/>
    <property type="match status" value="1"/>
</dbReference>
<sequence length="171" mass="19158">MQKNVAQYAKIVCIFAYGQTGSGKTYTMMGKPEAPEQKGLIPRSLEQIFETSQSLQCQGWTYKIQASMLKIYNETIRDLLSSNRSTSTYLTLLNKQYTIKHDSAGNTHVSDLTIVDVCSIKEISFLLDQAARSRFYFVHQAMEQQVQGVLNMINLAGSERLAKSGSTGDRL</sequence>
<dbReference type="PROSITE" id="PS50067">
    <property type="entry name" value="KINESIN_MOTOR_2"/>
    <property type="match status" value="1"/>
</dbReference>